<name>A0A5M3T9V5_LIMPL</name>
<dbReference type="PANTHER" id="PTHR43236">
    <property type="entry name" value="ANTITOXIN HIGA1"/>
    <property type="match status" value="1"/>
</dbReference>
<proteinExistence type="predicted"/>
<dbReference type="EMBL" id="BIMW01000102">
    <property type="protein sequence ID" value="GCE94586.1"/>
    <property type="molecule type" value="Genomic_DNA"/>
</dbReference>
<accession>A0A5M3T9V5</accession>
<reference evidence="1 2" key="1">
    <citation type="journal article" date="2019" name="J Genomics">
        <title>The Draft Genome of a Hydrogen-producing Cyanobacterium, Arthrospira platensis NIES-46.</title>
        <authorList>
            <person name="Suzuki S."/>
            <person name="Yamaguchi H."/>
            <person name="Kawachi M."/>
        </authorList>
    </citation>
    <scope>NUCLEOTIDE SEQUENCE [LARGE SCALE GENOMIC DNA]</scope>
    <source>
        <strain evidence="1 2">NIES-46</strain>
    </source>
</reference>
<organism evidence="1 2">
    <name type="scientific">Limnospira platensis NIES-46</name>
    <dbReference type="NCBI Taxonomy" id="1236695"/>
    <lineage>
        <taxon>Bacteria</taxon>
        <taxon>Bacillati</taxon>
        <taxon>Cyanobacteriota</taxon>
        <taxon>Cyanophyceae</taxon>
        <taxon>Oscillatoriophycideae</taxon>
        <taxon>Oscillatoriales</taxon>
        <taxon>Sirenicapillariaceae</taxon>
        <taxon>Limnospira</taxon>
    </lineage>
</organism>
<dbReference type="GeneID" id="301683480"/>
<evidence type="ECO:0008006" key="3">
    <source>
        <dbReference type="Google" id="ProtNLM"/>
    </source>
</evidence>
<comment type="caution">
    <text evidence="1">The sequence shown here is derived from an EMBL/GenBank/DDBJ whole genome shotgun (WGS) entry which is preliminary data.</text>
</comment>
<gene>
    <name evidence="1" type="ORF">NIES46_26450</name>
</gene>
<sequence>MSILKPYRFYAKESIERRADQILQRMAATPNFAPQWPFESSLVADFLDLGVVWDYIPADEQGAIAARIIPAARQIEINEEILEKPQGFIESTIAHEIGHWVLHINHDEVDGVARQLELNLGNYGWSSSTAQQPFVCRSGAVSSQIASIEWQAQYFASCLLMPRHILEEKRSGRDLSKWSHLYSIRDELGVSISNLTNRLQDLGWITIPKGQRQIYLGEADCHQQQRLFG</sequence>
<evidence type="ECO:0000313" key="1">
    <source>
        <dbReference type="EMBL" id="GCE94586.1"/>
    </source>
</evidence>
<keyword evidence="2" id="KW-1185">Reference proteome</keyword>
<dbReference type="RefSeq" id="WP_006618384.1">
    <property type="nucleotide sequence ID" value="NZ_BIMW01000102.1"/>
</dbReference>
<dbReference type="Proteomes" id="UP000326169">
    <property type="component" value="Unassembled WGS sequence"/>
</dbReference>
<dbReference type="InterPro" id="IPR052345">
    <property type="entry name" value="Rad_response_metalloprotease"/>
</dbReference>
<protein>
    <recommendedName>
        <fullName evidence="3">IrrE N-terminal-like domain-containing protein</fullName>
    </recommendedName>
</protein>
<dbReference type="PANTHER" id="PTHR43236:SF1">
    <property type="entry name" value="BLL7220 PROTEIN"/>
    <property type="match status" value="1"/>
</dbReference>
<dbReference type="Gene3D" id="1.10.10.2910">
    <property type="match status" value="1"/>
</dbReference>
<evidence type="ECO:0000313" key="2">
    <source>
        <dbReference type="Proteomes" id="UP000326169"/>
    </source>
</evidence>